<proteinExistence type="predicted"/>
<gene>
    <name evidence="2" type="ORF">SISNIDRAFT_410831</name>
</gene>
<dbReference type="PANTHER" id="PTHR12959">
    <property type="entry name" value="GPI TRANSAMIDASE COMPONENT PIG-T-RELATED"/>
    <property type="match status" value="1"/>
</dbReference>
<dbReference type="AlphaFoldDB" id="A0A164V6L0"/>
<dbReference type="InterPro" id="IPR007245">
    <property type="entry name" value="PIG-T"/>
</dbReference>
<keyword evidence="3" id="KW-1185">Reference proteome</keyword>
<evidence type="ECO:0000313" key="3">
    <source>
        <dbReference type="Proteomes" id="UP000076722"/>
    </source>
</evidence>
<accession>A0A164V6L0</accession>
<keyword evidence="1" id="KW-1133">Transmembrane helix</keyword>
<feature type="transmembrane region" description="Helical" evidence="1">
    <location>
        <begin position="495"/>
        <end position="515"/>
    </location>
</feature>
<evidence type="ECO:0000256" key="1">
    <source>
        <dbReference type="SAM" id="Phobius"/>
    </source>
</evidence>
<organism evidence="2 3">
    <name type="scientific">Sistotremastrum niveocremeum HHB9708</name>
    <dbReference type="NCBI Taxonomy" id="1314777"/>
    <lineage>
        <taxon>Eukaryota</taxon>
        <taxon>Fungi</taxon>
        <taxon>Dikarya</taxon>
        <taxon>Basidiomycota</taxon>
        <taxon>Agaricomycotina</taxon>
        <taxon>Agaricomycetes</taxon>
        <taxon>Sistotremastrales</taxon>
        <taxon>Sistotremastraceae</taxon>
        <taxon>Sertulicium</taxon>
        <taxon>Sertulicium niveocremeum</taxon>
    </lineage>
</organism>
<dbReference type="STRING" id="1314777.A0A164V6L0"/>
<dbReference type="EMBL" id="KV419406">
    <property type="protein sequence ID" value="KZS93864.1"/>
    <property type="molecule type" value="Genomic_DNA"/>
</dbReference>
<reference evidence="2 3" key="1">
    <citation type="journal article" date="2016" name="Mol. Biol. Evol.">
        <title>Comparative Genomics of Early-Diverging Mushroom-Forming Fungi Provides Insights into the Origins of Lignocellulose Decay Capabilities.</title>
        <authorList>
            <person name="Nagy L.G."/>
            <person name="Riley R."/>
            <person name="Tritt A."/>
            <person name="Adam C."/>
            <person name="Daum C."/>
            <person name="Floudas D."/>
            <person name="Sun H."/>
            <person name="Yadav J.S."/>
            <person name="Pangilinan J."/>
            <person name="Larsson K.H."/>
            <person name="Matsuura K."/>
            <person name="Barry K."/>
            <person name="Labutti K."/>
            <person name="Kuo R."/>
            <person name="Ohm R.A."/>
            <person name="Bhattacharya S.S."/>
            <person name="Shirouzu T."/>
            <person name="Yoshinaga Y."/>
            <person name="Martin F.M."/>
            <person name="Grigoriev I.V."/>
            <person name="Hibbett D.S."/>
        </authorList>
    </citation>
    <scope>NUCLEOTIDE SEQUENCE [LARGE SCALE GENOMIC DNA]</scope>
    <source>
        <strain evidence="2 3">HHB9708</strain>
    </source>
</reference>
<protein>
    <submittedName>
        <fullName evidence="2">Gpi16 subunit, GPI transamidase component</fullName>
    </submittedName>
</protein>
<dbReference type="Pfam" id="PF04113">
    <property type="entry name" value="Gpi16"/>
    <property type="match status" value="2"/>
</dbReference>
<dbReference type="Proteomes" id="UP000076722">
    <property type="component" value="Unassembled WGS sequence"/>
</dbReference>
<dbReference type="GO" id="GO:0042765">
    <property type="term" value="C:GPI-anchor transamidase complex"/>
    <property type="evidence" value="ECO:0007669"/>
    <property type="project" value="InterPro"/>
</dbReference>
<name>A0A164V6L0_9AGAM</name>
<dbReference type="OrthoDB" id="331263at2759"/>
<dbReference type="GO" id="GO:0016255">
    <property type="term" value="P:attachment of GPI anchor to protein"/>
    <property type="evidence" value="ECO:0007669"/>
    <property type="project" value="InterPro"/>
</dbReference>
<keyword evidence="1" id="KW-0812">Transmembrane</keyword>
<keyword evidence="1" id="KW-0472">Membrane</keyword>
<dbReference type="PANTHER" id="PTHR12959:SF11">
    <property type="entry name" value="GPI TRANSAMIDASE COMPONENT PIG-T"/>
    <property type="match status" value="1"/>
</dbReference>
<evidence type="ECO:0000313" key="2">
    <source>
        <dbReference type="EMBL" id="KZS93864.1"/>
    </source>
</evidence>
<sequence>MILSCDFLAAQAYSDRFTESLVIRPLEDGKVASLFTFTTLMAHASGRDPINDSEDKPQHYTIFPLSLGQILREYAITELHLTLNAGKWDYLHWGTPEDADVGSGAEMWAWMADGGADSIDSRWVGVRNAVSGLLCASLSSLSIQRTTSPLLAFPPLGDLPVIRPTNQTDASKQYHLRHASLPSEHVCTENLTPFLKLLPCKSSSGLASLLNPHKLFDADWHGMGVHVRWLERKGVEVKLTFQAVVDPVRYSPTHSRDASLGSMFDRAIEKPCPVAAESMIQVKSPTDAVFHLSPDAHMENGIAVYDLAEAEYPLDISLRWPAELSFNYLFSSVHTSAPIRVTRVLRDASQTHGRLTVSIINESNHTQYVAYLETVPWFIQFYLHTLRITVDGEPRPDLLHRLSYTPAIPHADPTVFEPIFTLPPLKALRFTMEVEKAFLRYTEHPPDAQRGWDLPPAVVLPIQNPDLPFPISPYKSQRIYTSTLLVDLPTPDFSMPYNVILMTSTLVALFFANIFNTLTRRFVWIQTAVA</sequence>